<name>A0AA90TTI6_9BACI</name>
<gene>
    <name evidence="1" type="ORF">RCG21_15330</name>
</gene>
<keyword evidence="2" id="KW-1185">Reference proteome</keyword>
<organism evidence="1 2">
    <name type="scientific">Bacillus salipaludis</name>
    <dbReference type="NCBI Taxonomy" id="2547811"/>
    <lineage>
        <taxon>Bacteria</taxon>
        <taxon>Bacillati</taxon>
        <taxon>Bacillota</taxon>
        <taxon>Bacilli</taxon>
        <taxon>Bacillales</taxon>
        <taxon>Bacillaceae</taxon>
        <taxon>Bacillus</taxon>
    </lineage>
</organism>
<evidence type="ECO:0000313" key="2">
    <source>
        <dbReference type="Proteomes" id="UP001178888"/>
    </source>
</evidence>
<proteinExistence type="predicted"/>
<protein>
    <submittedName>
        <fullName evidence="1">Uncharacterized protein</fullName>
    </submittedName>
</protein>
<sequence length="45" mass="5039">MNKTQLIIPAKNMCKDGKNGYKVIEFNVSDPSENLFAVVTPVKKQ</sequence>
<dbReference type="RefSeq" id="WP_165976394.1">
    <property type="nucleotide sequence ID" value="NZ_JAVGVR010000001.1"/>
</dbReference>
<comment type="caution">
    <text evidence="1">The sequence shown here is derived from an EMBL/GenBank/DDBJ whole genome shotgun (WGS) entry which is preliminary data.</text>
</comment>
<reference evidence="1" key="1">
    <citation type="submission" date="2023-08" db="EMBL/GenBank/DDBJ databases">
        <title>Nitrogen cycling bacteria in agricultural field soils.</title>
        <authorList>
            <person name="Jang J."/>
        </authorList>
    </citation>
    <scope>NUCLEOTIDE SEQUENCE</scope>
    <source>
        <strain evidence="1">PS3-36</strain>
    </source>
</reference>
<dbReference type="EMBL" id="JAVGVR010000001">
    <property type="protein sequence ID" value="MDQ6597719.1"/>
    <property type="molecule type" value="Genomic_DNA"/>
</dbReference>
<evidence type="ECO:0000313" key="1">
    <source>
        <dbReference type="EMBL" id="MDQ6597719.1"/>
    </source>
</evidence>
<dbReference type="Proteomes" id="UP001178888">
    <property type="component" value="Unassembled WGS sequence"/>
</dbReference>
<accession>A0AA90TTI6</accession>
<dbReference type="AlphaFoldDB" id="A0AA90TTI6"/>